<name>A0A6M3IMK2_9ZZZZ</name>
<protein>
    <submittedName>
        <fullName evidence="1">Uncharacterized protein</fullName>
    </submittedName>
</protein>
<sequence length="52" mass="6392">MENIKIGKKEAQCLLQRWKNNDPWLTLNERVFCIEEVVRELEEEHRPKKEKI</sequence>
<evidence type="ECO:0000313" key="1">
    <source>
        <dbReference type="EMBL" id="QJA58614.1"/>
    </source>
</evidence>
<dbReference type="EMBL" id="MT141939">
    <property type="protein sequence ID" value="QJA72286.1"/>
    <property type="molecule type" value="Genomic_DNA"/>
</dbReference>
<organism evidence="1">
    <name type="scientific">viral metagenome</name>
    <dbReference type="NCBI Taxonomy" id="1070528"/>
    <lineage>
        <taxon>unclassified sequences</taxon>
        <taxon>metagenomes</taxon>
        <taxon>organismal metagenomes</taxon>
    </lineage>
</organism>
<gene>
    <name evidence="2" type="ORF">MM415A02811_0004</name>
    <name evidence="1" type="ORF">MM415B01433_0005</name>
</gene>
<dbReference type="AlphaFoldDB" id="A0A6M3IMK2"/>
<accession>A0A6M3IMK2</accession>
<proteinExistence type="predicted"/>
<reference evidence="1" key="1">
    <citation type="submission" date="2020-03" db="EMBL/GenBank/DDBJ databases">
        <title>The deep terrestrial virosphere.</title>
        <authorList>
            <person name="Holmfeldt K."/>
            <person name="Nilsson E."/>
            <person name="Simone D."/>
            <person name="Lopez-Fernandez M."/>
            <person name="Wu X."/>
            <person name="de Brujin I."/>
            <person name="Lundin D."/>
            <person name="Andersson A."/>
            <person name="Bertilsson S."/>
            <person name="Dopson M."/>
        </authorList>
    </citation>
    <scope>NUCLEOTIDE SEQUENCE</scope>
    <source>
        <strain evidence="2">MM415A02811</strain>
        <strain evidence="1">MM415B01433</strain>
    </source>
</reference>
<dbReference type="EMBL" id="MT141332">
    <property type="protein sequence ID" value="QJA58614.1"/>
    <property type="molecule type" value="Genomic_DNA"/>
</dbReference>
<evidence type="ECO:0000313" key="2">
    <source>
        <dbReference type="EMBL" id="QJA72286.1"/>
    </source>
</evidence>